<dbReference type="HOGENOM" id="CLU_009583_34_0_5"/>
<reference evidence="2 3" key="4">
    <citation type="journal article" date="2009" name="Appl. Environ. Microbiol.">
        <title>Comparative genome-wide transcriptional profiling of Azorhizobium caulinodans ORS571 grown under free-living and symbiotic conditions.</title>
        <authorList>
            <person name="Tsukada S."/>
            <person name="Aono T."/>
            <person name="Akiba N."/>
            <person name="Lee KB."/>
            <person name="Liu CT."/>
            <person name="Toyazaki H."/>
            <person name="Oyaizu H."/>
        </authorList>
    </citation>
    <scope>NUCLEOTIDE SEQUENCE [LARGE SCALE GENOMIC DNA]</scope>
    <source>
        <strain evidence="3">ATCC 43989 / DSM 5975 / JCM 20966 / LMG 6465 / NBRC 14845 / NCIMB 13405 / ORS 571</strain>
    </source>
</reference>
<keyword evidence="3" id="KW-1185">Reference proteome</keyword>
<dbReference type="Proteomes" id="UP000000270">
    <property type="component" value="Chromosome"/>
</dbReference>
<sequence>MVSVPVAYDVTRLFLGPLSRTPRGIDRVDFGLAARLFRQSSFPCVGVMPTLHGTRAFSHHAVRRGLVRLQQLWAERQGGDKTAIWTDLVAELTGQRVGSATIPAPAPLTALQRARRMTSLLAATGFSFGNSARTHVPERAVYVNVGHISLAMPFFLRWLDARPDVTPVFMLHDVIPLDTPEYVSPSSVRHHATMVASTARHAAGLLVTTQTAQRTVRDALARIGRTDIMTLAQPLPLSRVFDTTAEPDPALAGVPYFVICGAIEPRKNHELLFNVWRGLTAELGAKAPHLVIIGSPGWKCDEILQPVRNNPQMCRHVHVASGLSSPALKRLLAGAIALLMPSHAEGFGLPLIEAMRLGVPVMASDIPAHREVVDAQALLLDPRDPLAWDAAIRHWADGGRPQVHPRSRQDTVDERETYFSGIEDFLEACAAERAKQLGPVARRTTAAGGALIGKPASAESSALDSF</sequence>
<dbReference type="EMBL" id="AP009384">
    <property type="protein sequence ID" value="BAF86045.1"/>
    <property type="molecule type" value="Genomic_DNA"/>
</dbReference>
<protein>
    <submittedName>
        <fullName evidence="2">Putative glycosyltransferase</fullName>
    </submittedName>
</protein>
<dbReference type="AlphaFoldDB" id="A8IG65"/>
<dbReference type="InterPro" id="IPR001296">
    <property type="entry name" value="Glyco_trans_1"/>
</dbReference>
<reference evidence="2 3" key="6">
    <citation type="journal article" date="2011" name="Appl. Environ. Microbiol.">
        <title>Involvement of the azorhizobial chromosome partition gene (parA) in the onset of bacteroid differentiation during Sesbania rostrata stem nodule development.</title>
        <authorList>
            <person name="Liu CT."/>
            <person name="Lee KB."/>
            <person name="Wang YS."/>
            <person name="Peng MH."/>
            <person name="Lee KT."/>
            <person name="Suzuki S."/>
            <person name="Suzuki T."/>
            <person name="Oyaizu H."/>
        </authorList>
    </citation>
    <scope>NUCLEOTIDE SEQUENCE [LARGE SCALE GENOMIC DNA]</scope>
    <source>
        <strain evidence="3">ATCC 43989 / DSM 5975 / JCM 20966 / LMG 6465 / NBRC 14845 / NCIMB 13405 / ORS 571</strain>
    </source>
</reference>
<evidence type="ECO:0000313" key="2">
    <source>
        <dbReference type="EMBL" id="BAF86045.1"/>
    </source>
</evidence>
<name>A8IG65_AZOC5</name>
<dbReference type="PANTHER" id="PTHR46401:SF9">
    <property type="entry name" value="MANNOSYLTRANSFERASE A"/>
    <property type="match status" value="1"/>
</dbReference>
<feature type="domain" description="Glycosyl transferase family 1" evidence="1">
    <location>
        <begin position="255"/>
        <end position="397"/>
    </location>
</feature>
<gene>
    <name evidence="2" type="ordered locus">AZC_0047</name>
</gene>
<dbReference type="SUPFAM" id="SSF53756">
    <property type="entry name" value="UDP-Glycosyltransferase/glycogen phosphorylase"/>
    <property type="match status" value="1"/>
</dbReference>
<evidence type="ECO:0000259" key="1">
    <source>
        <dbReference type="Pfam" id="PF00534"/>
    </source>
</evidence>
<reference evidence="3" key="2">
    <citation type="submission" date="2007-04" db="EMBL/GenBank/DDBJ databases">
        <title>Complete genome sequence of the nitrogen-fixing bacterium Azorhizobium caulinodans ORS571.</title>
        <authorList>
            <person name="Lee K.B."/>
            <person name="Backer P.D."/>
            <person name="Aono T."/>
            <person name="Liu C.T."/>
            <person name="Suzuki S."/>
            <person name="Suzuki T."/>
            <person name="Kaneko T."/>
            <person name="Yamada M."/>
            <person name="Tabata S."/>
            <person name="Kupfer D.M."/>
            <person name="Najar F.Z."/>
            <person name="Wiley G.B."/>
            <person name="Roe B."/>
            <person name="Binnewies T."/>
            <person name="Ussery D."/>
            <person name="Vereecke D."/>
            <person name="Gevers D."/>
            <person name="Holsters M."/>
            <person name="Oyaizu H."/>
        </authorList>
    </citation>
    <scope>NUCLEOTIDE SEQUENCE [LARGE SCALE GENOMIC DNA]</scope>
    <source>
        <strain evidence="3">ATCC 43989 / DSM 5975 / JCM 20966 / LMG 6465 / NBRC 14845 / NCIMB 13405 / ORS 571</strain>
    </source>
</reference>
<dbReference type="Pfam" id="PF00534">
    <property type="entry name" value="Glycos_transf_1"/>
    <property type="match status" value="1"/>
</dbReference>
<reference evidence="2 3" key="5">
    <citation type="journal article" date="2010" name="Appl. Environ. Microbiol.">
        <title>phrR-like gene praR of Azorhizobium caulinodans ORS571 is essential for symbiosis with Sesbania rostrata and is involved in expression of reb genes.</title>
        <authorList>
            <person name="Akiba N."/>
            <person name="Aono T."/>
            <person name="Toyazaki H."/>
            <person name="Sato S."/>
            <person name="Oyaizu H."/>
        </authorList>
    </citation>
    <scope>NUCLEOTIDE SEQUENCE [LARGE SCALE GENOMIC DNA]</scope>
    <source>
        <strain evidence="3">ATCC 43989 / DSM 5975 / JCM 20966 / LMG 6465 / NBRC 14845 / NCIMB 13405 / ORS 571</strain>
    </source>
</reference>
<dbReference type="RefSeq" id="WP_012168578.1">
    <property type="nucleotide sequence ID" value="NC_009937.1"/>
</dbReference>
<reference evidence="2 3" key="1">
    <citation type="journal article" date="2007" name="Appl. Environ. Microbiol.">
        <title>Rhizobial factors required for stem nodule maturation and maintenance in Sesbania rostrata-Azorhizobium caulinodans ORS571 symbiosis.</title>
        <authorList>
            <person name="Suzuki S."/>
            <person name="Aono T."/>
            <person name="Lee KB."/>
            <person name="Suzuki T."/>
            <person name="Liu CT."/>
            <person name="Miwa H."/>
            <person name="Wakao S."/>
            <person name="Iki T."/>
            <person name="Oyaizu H."/>
        </authorList>
    </citation>
    <scope>NUCLEOTIDE SEQUENCE [LARGE SCALE GENOMIC DNA]</scope>
    <source>
        <strain evidence="3">ATCC 43989 / DSM 5975 / JCM 20966 / LMG 6465 / NBRC 14845 / NCIMB 13405 / ORS 571</strain>
    </source>
</reference>
<reference evidence="2 3" key="3">
    <citation type="journal article" date="2008" name="BMC Genomics">
        <title>The genome of the versatile nitrogen fixer Azorhizobium caulinodans ORS571.</title>
        <authorList>
            <person name="Lee KB."/>
            <person name="Backer P.D."/>
            <person name="Aono T."/>
            <person name="Liu CT."/>
            <person name="Suzuki S."/>
            <person name="Suzuki T."/>
            <person name="Kaneko T."/>
            <person name="Yamada M."/>
            <person name="Tabata S."/>
            <person name="Kupfer D.M."/>
            <person name="Najar F.Z."/>
            <person name="Wiley G.B."/>
            <person name="Roe B."/>
            <person name="Binnewies T.T."/>
            <person name="Ussery D.W."/>
            <person name="D'Haeze W."/>
            <person name="Herder J.D."/>
            <person name="Gevers D."/>
            <person name="Vereecke D."/>
            <person name="Holsters M."/>
            <person name="Oyaizu H."/>
        </authorList>
    </citation>
    <scope>NUCLEOTIDE SEQUENCE [LARGE SCALE GENOMIC DNA]</scope>
    <source>
        <strain evidence="3">ATCC 43989 / DSM 5975 / JCM 20966 / LMG 6465 / NBRC 14845 / NCIMB 13405 / ORS 571</strain>
    </source>
</reference>
<dbReference type="CAZy" id="GT4">
    <property type="family name" value="Glycosyltransferase Family 4"/>
</dbReference>
<dbReference type="CDD" id="cd03809">
    <property type="entry name" value="GT4_MtfB-like"/>
    <property type="match status" value="1"/>
</dbReference>
<dbReference type="eggNOG" id="COG0438">
    <property type="taxonomic scope" value="Bacteria"/>
</dbReference>
<proteinExistence type="predicted"/>
<evidence type="ECO:0000313" key="3">
    <source>
        <dbReference type="Proteomes" id="UP000000270"/>
    </source>
</evidence>
<accession>A8IG65</accession>
<dbReference type="STRING" id="438753.AZC_0047"/>
<organism evidence="2 3">
    <name type="scientific">Azorhizobium caulinodans (strain ATCC 43989 / DSM 5975 / JCM 20966 / LMG 6465 / NBRC 14845 / NCIMB 13405 / ORS 571)</name>
    <dbReference type="NCBI Taxonomy" id="438753"/>
    <lineage>
        <taxon>Bacteria</taxon>
        <taxon>Pseudomonadati</taxon>
        <taxon>Pseudomonadota</taxon>
        <taxon>Alphaproteobacteria</taxon>
        <taxon>Hyphomicrobiales</taxon>
        <taxon>Xanthobacteraceae</taxon>
        <taxon>Azorhizobium</taxon>
    </lineage>
</organism>
<keyword evidence="2" id="KW-0808">Transferase</keyword>
<dbReference type="GO" id="GO:0016757">
    <property type="term" value="F:glycosyltransferase activity"/>
    <property type="evidence" value="ECO:0007669"/>
    <property type="project" value="InterPro"/>
</dbReference>
<dbReference type="KEGG" id="azc:AZC_0047"/>
<dbReference type="Gene3D" id="3.40.50.2000">
    <property type="entry name" value="Glycogen Phosphorylase B"/>
    <property type="match status" value="1"/>
</dbReference>
<dbReference type="PANTHER" id="PTHR46401">
    <property type="entry name" value="GLYCOSYLTRANSFERASE WBBK-RELATED"/>
    <property type="match status" value="1"/>
</dbReference>